<evidence type="ECO:0000313" key="2">
    <source>
        <dbReference type="Proteomes" id="UP001168098"/>
    </source>
</evidence>
<protein>
    <submittedName>
        <fullName evidence="1">Uncharacterized protein</fullName>
    </submittedName>
</protein>
<proteinExistence type="predicted"/>
<dbReference type="Proteomes" id="UP001168098">
    <property type="component" value="Unassembled WGS sequence"/>
</dbReference>
<accession>A0AA39D6N5</accession>
<comment type="caution">
    <text evidence="1">The sequence shown here is derived from an EMBL/GenBank/DDBJ whole genome shotgun (WGS) entry which is preliminary data.</text>
</comment>
<gene>
    <name evidence="1" type="ORF">PVL29_026392</name>
</gene>
<organism evidence="1 2">
    <name type="scientific">Vitis rotundifolia</name>
    <name type="common">Muscadine grape</name>
    <dbReference type="NCBI Taxonomy" id="103349"/>
    <lineage>
        <taxon>Eukaryota</taxon>
        <taxon>Viridiplantae</taxon>
        <taxon>Streptophyta</taxon>
        <taxon>Embryophyta</taxon>
        <taxon>Tracheophyta</taxon>
        <taxon>Spermatophyta</taxon>
        <taxon>Magnoliopsida</taxon>
        <taxon>eudicotyledons</taxon>
        <taxon>Gunneridae</taxon>
        <taxon>Pentapetalae</taxon>
        <taxon>rosids</taxon>
        <taxon>Vitales</taxon>
        <taxon>Vitaceae</taxon>
        <taxon>Viteae</taxon>
        <taxon>Vitis</taxon>
    </lineage>
</organism>
<dbReference type="AlphaFoldDB" id="A0AA39D6N5"/>
<reference evidence="1 2" key="1">
    <citation type="journal article" date="2023" name="BMC Biotechnol.">
        <title>Vitis rotundifolia cv Carlos genome sequencing.</title>
        <authorList>
            <person name="Huff M."/>
            <person name="Hulse-Kemp A."/>
            <person name="Scheffler B."/>
            <person name="Youngblood R."/>
            <person name="Simpson S."/>
            <person name="Babiker E."/>
            <person name="Staton M."/>
        </authorList>
    </citation>
    <scope>NUCLEOTIDE SEQUENCE [LARGE SCALE GENOMIC DNA]</scope>
    <source>
        <tissue evidence="1">Leaf</tissue>
    </source>
</reference>
<evidence type="ECO:0000313" key="1">
    <source>
        <dbReference type="EMBL" id="KAJ9673091.1"/>
    </source>
</evidence>
<dbReference type="EMBL" id="JARBHA010000019">
    <property type="protein sequence ID" value="KAJ9673091.1"/>
    <property type="molecule type" value="Genomic_DNA"/>
</dbReference>
<name>A0AA39D6N5_VITRO</name>
<keyword evidence="2" id="KW-1185">Reference proteome</keyword>
<sequence>MMFKGIVFHAKSGAKLKAFEGKFLVRRQRPFVNPGGPPSPDPTASRISTSRIGVAIGNASIEWTRSSANSCNAAVECAGSSLLTDSATPTLLLLLTG</sequence>